<proteinExistence type="predicted"/>
<dbReference type="EMBL" id="KQ429255">
    <property type="protein sequence ID" value="KOF65520.1"/>
    <property type="molecule type" value="Genomic_DNA"/>
</dbReference>
<organism evidence="2">
    <name type="scientific">Octopus bimaculoides</name>
    <name type="common">California two-spotted octopus</name>
    <dbReference type="NCBI Taxonomy" id="37653"/>
    <lineage>
        <taxon>Eukaryota</taxon>
        <taxon>Metazoa</taxon>
        <taxon>Spiralia</taxon>
        <taxon>Lophotrochozoa</taxon>
        <taxon>Mollusca</taxon>
        <taxon>Cephalopoda</taxon>
        <taxon>Coleoidea</taxon>
        <taxon>Octopodiformes</taxon>
        <taxon>Octopoda</taxon>
        <taxon>Incirrata</taxon>
        <taxon>Octopodidae</taxon>
        <taxon>Octopus</taxon>
    </lineage>
</organism>
<name>A0A0L8FM78_OCTBM</name>
<keyword evidence="1" id="KW-0812">Transmembrane</keyword>
<reference evidence="2" key="1">
    <citation type="submission" date="2015-07" db="EMBL/GenBank/DDBJ databases">
        <title>MeaNS - Measles Nucleotide Surveillance Program.</title>
        <authorList>
            <person name="Tran T."/>
            <person name="Druce J."/>
        </authorList>
    </citation>
    <scope>NUCLEOTIDE SEQUENCE</scope>
    <source>
        <strain evidence="2">UCB-OBI-ISO-001</strain>
        <tissue evidence="2">Gonad</tissue>
    </source>
</reference>
<accession>A0A0L8FM78</accession>
<keyword evidence="1" id="KW-0472">Membrane</keyword>
<evidence type="ECO:0000313" key="2">
    <source>
        <dbReference type="EMBL" id="KOF65520.1"/>
    </source>
</evidence>
<evidence type="ECO:0000256" key="1">
    <source>
        <dbReference type="SAM" id="Phobius"/>
    </source>
</evidence>
<gene>
    <name evidence="2" type="ORF">OCBIM_22015295mg</name>
</gene>
<keyword evidence="1" id="KW-1133">Transmembrane helix</keyword>
<sequence>MVLYITVIVYFVASSVVGPQNFSALLLLSQYLQLWYLKFQRINIIIAVVVPSVMVS</sequence>
<feature type="transmembrane region" description="Helical" evidence="1">
    <location>
        <begin position="7"/>
        <end position="28"/>
    </location>
</feature>
<protein>
    <submittedName>
        <fullName evidence="2">Uncharacterized protein</fullName>
    </submittedName>
</protein>
<dbReference type="AlphaFoldDB" id="A0A0L8FM78"/>